<evidence type="ECO:0000313" key="5">
    <source>
        <dbReference type="Proteomes" id="UP000257109"/>
    </source>
</evidence>
<comment type="caution">
    <text evidence="4">The sequence shown here is derived from an EMBL/GenBank/DDBJ whole genome shotgun (WGS) entry which is preliminary data.</text>
</comment>
<protein>
    <recommendedName>
        <fullName evidence="3">Retrotransposon gag domain-containing protein</fullName>
    </recommendedName>
</protein>
<evidence type="ECO:0000256" key="1">
    <source>
        <dbReference type="SAM" id="Coils"/>
    </source>
</evidence>
<dbReference type="Proteomes" id="UP000257109">
    <property type="component" value="Unassembled WGS sequence"/>
</dbReference>
<feature type="domain" description="Retrotransposon gag" evidence="3">
    <location>
        <begin position="167"/>
        <end position="242"/>
    </location>
</feature>
<dbReference type="EMBL" id="QJKJ01001472">
    <property type="protein sequence ID" value="RDY07417.1"/>
    <property type="molecule type" value="Genomic_DNA"/>
</dbReference>
<name>A0A371HX95_MUCPR</name>
<organism evidence="4 5">
    <name type="scientific">Mucuna pruriens</name>
    <name type="common">Velvet bean</name>
    <name type="synonym">Dolichos pruriens</name>
    <dbReference type="NCBI Taxonomy" id="157652"/>
    <lineage>
        <taxon>Eukaryota</taxon>
        <taxon>Viridiplantae</taxon>
        <taxon>Streptophyta</taxon>
        <taxon>Embryophyta</taxon>
        <taxon>Tracheophyta</taxon>
        <taxon>Spermatophyta</taxon>
        <taxon>Magnoliopsida</taxon>
        <taxon>eudicotyledons</taxon>
        <taxon>Gunneridae</taxon>
        <taxon>Pentapetalae</taxon>
        <taxon>rosids</taxon>
        <taxon>fabids</taxon>
        <taxon>Fabales</taxon>
        <taxon>Fabaceae</taxon>
        <taxon>Papilionoideae</taxon>
        <taxon>50 kb inversion clade</taxon>
        <taxon>NPAAA clade</taxon>
        <taxon>indigoferoid/millettioid clade</taxon>
        <taxon>Phaseoleae</taxon>
        <taxon>Mucuna</taxon>
    </lineage>
</organism>
<dbReference type="PANTHER" id="PTHR33223">
    <property type="entry name" value="CCHC-TYPE DOMAIN-CONTAINING PROTEIN"/>
    <property type="match status" value="1"/>
</dbReference>
<keyword evidence="5" id="KW-1185">Reference proteome</keyword>
<feature type="coiled-coil region" evidence="1">
    <location>
        <begin position="33"/>
        <end position="85"/>
    </location>
</feature>
<dbReference type="AlphaFoldDB" id="A0A371HX95"/>
<accession>A0A371HX95</accession>
<dbReference type="Pfam" id="PF03732">
    <property type="entry name" value="Retrotrans_gag"/>
    <property type="match status" value="1"/>
</dbReference>
<sequence length="305" mass="35011">MTVTRNQASSTNEGEKDTLQRLLRIVASLQAPSDEQSQLNAEVEQRQAEAEERYHLVEECHLEAMKMAERREEELHQQIAVLKTTERQNPTPREENSVQPFWGKPFYREIDETCIPLNFREIVVEPFDGTQNPYTHLQAFQAQMYISNGDDRLSCKLFPGTLRGIATLSARSIQTFSNLAGSFVSQFVANKIKKLQVTDLFDIKQAKGESLKSYLARFNNATVLVDDPNQKFFMKAFQKGLRTGPFSDALALKGPTSMEEIRARAEKHVEVEEDQLERREAERDFNHKDVRRPIQAKEDKRPPPA</sequence>
<dbReference type="InterPro" id="IPR005162">
    <property type="entry name" value="Retrotrans_gag_dom"/>
</dbReference>
<keyword evidence="1" id="KW-0175">Coiled coil</keyword>
<dbReference type="PANTHER" id="PTHR33223:SF10">
    <property type="entry name" value="AMINOTRANSFERASE-LIKE PLANT MOBILE DOMAIN-CONTAINING PROTEIN"/>
    <property type="match status" value="1"/>
</dbReference>
<evidence type="ECO:0000313" key="4">
    <source>
        <dbReference type="EMBL" id="RDY07417.1"/>
    </source>
</evidence>
<evidence type="ECO:0000259" key="3">
    <source>
        <dbReference type="Pfam" id="PF03732"/>
    </source>
</evidence>
<evidence type="ECO:0000256" key="2">
    <source>
        <dbReference type="SAM" id="MobiDB-lite"/>
    </source>
</evidence>
<reference evidence="4" key="1">
    <citation type="submission" date="2018-05" db="EMBL/GenBank/DDBJ databases">
        <title>Draft genome of Mucuna pruriens seed.</title>
        <authorList>
            <person name="Nnadi N.E."/>
            <person name="Vos R."/>
            <person name="Hasami M.H."/>
            <person name="Devisetty U.K."/>
            <person name="Aguiy J.C."/>
        </authorList>
    </citation>
    <scope>NUCLEOTIDE SEQUENCE [LARGE SCALE GENOMIC DNA]</scope>
    <source>
        <strain evidence="4">JCA_2017</strain>
    </source>
</reference>
<proteinExistence type="predicted"/>
<feature type="non-terminal residue" evidence="4">
    <location>
        <position position="1"/>
    </location>
</feature>
<feature type="region of interest" description="Disordered" evidence="2">
    <location>
        <begin position="263"/>
        <end position="305"/>
    </location>
</feature>
<gene>
    <name evidence="4" type="ORF">CR513_08479</name>
</gene>